<protein>
    <submittedName>
        <fullName evidence="2">Uncharacterized protein</fullName>
    </submittedName>
</protein>
<dbReference type="EMBL" id="MEZY01000020">
    <property type="protein sequence ID" value="OGD64363.1"/>
    <property type="molecule type" value="Genomic_DNA"/>
</dbReference>
<feature type="transmembrane region" description="Helical" evidence="1">
    <location>
        <begin position="7"/>
        <end position="29"/>
    </location>
</feature>
<feature type="transmembrane region" description="Helical" evidence="1">
    <location>
        <begin position="79"/>
        <end position="97"/>
    </location>
</feature>
<evidence type="ECO:0000313" key="2">
    <source>
        <dbReference type="EMBL" id="OGD64363.1"/>
    </source>
</evidence>
<evidence type="ECO:0000256" key="1">
    <source>
        <dbReference type="SAM" id="Phobius"/>
    </source>
</evidence>
<feature type="transmembrane region" description="Helical" evidence="1">
    <location>
        <begin position="41"/>
        <end position="67"/>
    </location>
</feature>
<keyword evidence="1" id="KW-0472">Membrane</keyword>
<gene>
    <name evidence="2" type="ORF">A2215_01435</name>
</gene>
<proteinExistence type="predicted"/>
<reference evidence="2 3" key="1">
    <citation type="journal article" date="2016" name="Nat. Commun.">
        <title>Thousands of microbial genomes shed light on interconnected biogeochemical processes in an aquifer system.</title>
        <authorList>
            <person name="Anantharaman K."/>
            <person name="Brown C.T."/>
            <person name="Hug L.A."/>
            <person name="Sharon I."/>
            <person name="Castelle C.J."/>
            <person name="Probst A.J."/>
            <person name="Thomas B.C."/>
            <person name="Singh A."/>
            <person name="Wilkins M.J."/>
            <person name="Karaoz U."/>
            <person name="Brodie E.L."/>
            <person name="Williams K.H."/>
            <person name="Hubbard S.S."/>
            <person name="Banfield J.F."/>
        </authorList>
    </citation>
    <scope>NUCLEOTIDE SEQUENCE [LARGE SCALE GENOMIC DNA]</scope>
</reference>
<dbReference type="STRING" id="1797472.A2215_01435"/>
<name>A0A1F5EAH8_9BACT</name>
<dbReference type="Proteomes" id="UP000178583">
    <property type="component" value="Unassembled WGS sequence"/>
</dbReference>
<keyword evidence="1" id="KW-1133">Transmembrane helix</keyword>
<sequence length="130" mass="14735">MSENHVLSRLFALLALFVFSLSALILSIFNYNPAEINSGQIAIFYISLFATSVCILALIQIFVRYVIFKNYDFSDYFGRSIRISALLGIAITTSAILRGLRVLDLWIAIPIFLASFLVELFFRTKPRADK</sequence>
<feature type="transmembrane region" description="Helical" evidence="1">
    <location>
        <begin position="103"/>
        <end position="122"/>
    </location>
</feature>
<dbReference type="AlphaFoldDB" id="A0A1F5EAH8"/>
<accession>A0A1F5EAH8</accession>
<comment type="caution">
    <text evidence="2">The sequence shown here is derived from an EMBL/GenBank/DDBJ whole genome shotgun (WGS) entry which is preliminary data.</text>
</comment>
<organism evidence="2 3">
    <name type="scientific">Candidatus Berkelbacteria bacterium RIFOXYA2_FULL_43_10</name>
    <dbReference type="NCBI Taxonomy" id="1797472"/>
    <lineage>
        <taxon>Bacteria</taxon>
        <taxon>Candidatus Berkelbacteria</taxon>
    </lineage>
</organism>
<keyword evidence="1" id="KW-0812">Transmembrane</keyword>
<evidence type="ECO:0000313" key="3">
    <source>
        <dbReference type="Proteomes" id="UP000178583"/>
    </source>
</evidence>